<feature type="domain" description="C2H2-type" evidence="9">
    <location>
        <begin position="239"/>
        <end position="266"/>
    </location>
</feature>
<gene>
    <name evidence="10" type="ORF">ANN_25158</name>
</gene>
<accession>A0ABQ8S0U2</accession>
<keyword evidence="6" id="KW-0238">DNA-binding</keyword>
<keyword evidence="5" id="KW-0862">Zinc</keyword>
<reference evidence="10 11" key="1">
    <citation type="journal article" date="2022" name="Allergy">
        <title>Genome assembly and annotation of Periplaneta americana reveal a comprehensive cockroach allergen profile.</title>
        <authorList>
            <person name="Wang L."/>
            <person name="Xiong Q."/>
            <person name="Saelim N."/>
            <person name="Wang L."/>
            <person name="Nong W."/>
            <person name="Wan A.T."/>
            <person name="Shi M."/>
            <person name="Liu X."/>
            <person name="Cao Q."/>
            <person name="Hui J.H.L."/>
            <person name="Sookrung N."/>
            <person name="Leung T.F."/>
            <person name="Tungtrongchitr A."/>
            <person name="Tsui S.K.W."/>
        </authorList>
    </citation>
    <scope>NUCLEOTIDE SEQUENCE [LARGE SCALE GENOMIC DNA]</scope>
    <source>
        <strain evidence="10">PWHHKU_190912</strain>
    </source>
</reference>
<keyword evidence="11" id="KW-1185">Reference proteome</keyword>
<dbReference type="InterPro" id="IPR050589">
    <property type="entry name" value="Ikaros_C2H2-ZF"/>
</dbReference>
<evidence type="ECO:0000259" key="9">
    <source>
        <dbReference type="PROSITE" id="PS50157"/>
    </source>
</evidence>
<evidence type="ECO:0000256" key="8">
    <source>
        <dbReference type="PROSITE-ProRule" id="PRU00042"/>
    </source>
</evidence>
<evidence type="ECO:0000256" key="7">
    <source>
        <dbReference type="ARBA" id="ARBA00023242"/>
    </source>
</evidence>
<keyword evidence="7" id="KW-0539">Nucleus</keyword>
<dbReference type="Proteomes" id="UP001148838">
    <property type="component" value="Unassembled WGS sequence"/>
</dbReference>
<dbReference type="PROSITE" id="PS50157">
    <property type="entry name" value="ZINC_FINGER_C2H2_2"/>
    <property type="match status" value="2"/>
</dbReference>
<evidence type="ECO:0000256" key="6">
    <source>
        <dbReference type="ARBA" id="ARBA00023125"/>
    </source>
</evidence>
<keyword evidence="2" id="KW-0479">Metal-binding</keyword>
<dbReference type="InterPro" id="IPR013087">
    <property type="entry name" value="Znf_C2H2_type"/>
</dbReference>
<evidence type="ECO:0000256" key="3">
    <source>
        <dbReference type="ARBA" id="ARBA00022737"/>
    </source>
</evidence>
<feature type="domain" description="C2H2-type" evidence="9">
    <location>
        <begin position="40"/>
        <end position="67"/>
    </location>
</feature>
<dbReference type="PANTHER" id="PTHR24404">
    <property type="entry name" value="ZINC FINGER PROTEIN"/>
    <property type="match status" value="1"/>
</dbReference>
<evidence type="ECO:0000313" key="10">
    <source>
        <dbReference type="EMBL" id="KAJ4427510.1"/>
    </source>
</evidence>
<dbReference type="Gene3D" id="3.30.160.60">
    <property type="entry name" value="Classic Zinc Finger"/>
    <property type="match status" value="2"/>
</dbReference>
<keyword evidence="4 8" id="KW-0863">Zinc-finger</keyword>
<evidence type="ECO:0000256" key="5">
    <source>
        <dbReference type="ARBA" id="ARBA00022833"/>
    </source>
</evidence>
<evidence type="ECO:0000313" key="11">
    <source>
        <dbReference type="Proteomes" id="UP001148838"/>
    </source>
</evidence>
<organism evidence="10 11">
    <name type="scientific">Periplaneta americana</name>
    <name type="common">American cockroach</name>
    <name type="synonym">Blatta americana</name>
    <dbReference type="NCBI Taxonomy" id="6978"/>
    <lineage>
        <taxon>Eukaryota</taxon>
        <taxon>Metazoa</taxon>
        <taxon>Ecdysozoa</taxon>
        <taxon>Arthropoda</taxon>
        <taxon>Hexapoda</taxon>
        <taxon>Insecta</taxon>
        <taxon>Pterygota</taxon>
        <taxon>Neoptera</taxon>
        <taxon>Polyneoptera</taxon>
        <taxon>Dictyoptera</taxon>
        <taxon>Blattodea</taxon>
        <taxon>Blattoidea</taxon>
        <taxon>Blattidae</taxon>
        <taxon>Blattinae</taxon>
        <taxon>Periplaneta</taxon>
    </lineage>
</organism>
<proteinExistence type="predicted"/>
<dbReference type="PANTHER" id="PTHR24404:SF114">
    <property type="entry name" value="KLUMPFUSS, ISOFORM B-RELATED"/>
    <property type="match status" value="1"/>
</dbReference>
<keyword evidence="3" id="KW-0677">Repeat</keyword>
<comment type="subcellular location">
    <subcellularLocation>
        <location evidence="1">Nucleus</location>
    </subcellularLocation>
</comment>
<evidence type="ECO:0000256" key="4">
    <source>
        <dbReference type="ARBA" id="ARBA00022771"/>
    </source>
</evidence>
<dbReference type="InterPro" id="IPR036236">
    <property type="entry name" value="Znf_C2H2_sf"/>
</dbReference>
<dbReference type="EMBL" id="JAJSOF020000038">
    <property type="protein sequence ID" value="KAJ4427510.1"/>
    <property type="molecule type" value="Genomic_DNA"/>
</dbReference>
<dbReference type="SUPFAM" id="SSF57667">
    <property type="entry name" value="beta-beta-alpha zinc fingers"/>
    <property type="match status" value="1"/>
</dbReference>
<protein>
    <recommendedName>
        <fullName evidence="9">C2H2-type domain-containing protein</fullName>
    </recommendedName>
</protein>
<comment type="caution">
    <text evidence="10">The sequence shown here is derived from an EMBL/GenBank/DDBJ whole genome shotgun (WGS) entry which is preliminary data.</text>
</comment>
<sequence length="299" mass="34430">MDHHVYWDVENFEEQDWLATDVVANISNEDKRHQTTEKPFSCLRCGRSYKRKASLNSHLANECGKEPQFQCPRCSYRCKVSMLEPISLECNIFNHSNAYVVAGHINGEVHSTVIFKTNVGKNHDFNAHTVPIVVKQFHQLGQQDGFKIRTVNVVHEKKEPLLECFQTIMESETSSITINEASTLVRTLEDPEFIFWLNDLTVGHLGMYWTPLSPGHQLQSSTDEWNSSAPSSSDSMLIHACPHCTKRYKFRTSLYRHLKFECGKEPSFHCPHCSYMTKQKHQCSVTYAIHMAYMNETGH</sequence>
<evidence type="ECO:0000256" key="2">
    <source>
        <dbReference type="ARBA" id="ARBA00022723"/>
    </source>
</evidence>
<evidence type="ECO:0000256" key="1">
    <source>
        <dbReference type="ARBA" id="ARBA00004123"/>
    </source>
</evidence>
<name>A0ABQ8S0U2_PERAM</name>